<dbReference type="GeneID" id="43583505"/>
<evidence type="ECO:0000313" key="8">
    <source>
        <dbReference type="EMBL" id="VVT55681.1"/>
    </source>
</evidence>
<dbReference type="GO" id="GO:0005634">
    <property type="term" value="C:nucleus"/>
    <property type="evidence" value="ECO:0007669"/>
    <property type="project" value="UniProtKB-SubCell"/>
</dbReference>
<sequence length="704" mass="79588">MGRQFTEANFPHPKDHLDDNDDDDNDDDDVDSYFSNNSQEVPDEIKNALDAALCETYATKLVVPFVINELSFINSLSSCLEASDEYNNILAKINLLSSKEIQKKIDTFKWKIKQPRSVNSKNEAENYNSDSDTDTDSDTDSESSANVNESHISKSKSDNNVGNNSENETLEEYYMEADESDYDGSISISDEEDNIQDLPDKINKDEIYNSDGKQPNFQSSSPSATQRPFSSMPDLIKVSSSDFNLPPPLMLQDTGLPPAVSHSENGRHLNSDNSLNFSLLLPPIRSSSLTPSVGSFSLNTQPLLKHSKSISDFPPSTGEPSQKFNPETYSGFTLPSFDLSDHEKNLNPSTPVVLRNENRTPPNLLHITNFQAMSTPSTPSTPKNQKLSDVYLKFPLKGNGGSPESPSYILTNSNLPYNNATLSYSLFYNGSPNLDKKSEKVSDMIFDLDDFKIKQEEVTDEEIFQKYNTLSDVEDTFHQSENIPGNEDSPTQYHGSSDSFESMSDDYENFSEKSDERLELPVSSRMVRADKGKGITKNTNRKKNRIPFLNMAGSKFLSGDNVDDLNTFGSPEIEDFDSDLDIEDKTVDDYVKEIQDLYTDYYNFIHNTVGPIKFAPEDVINRDLHYMNCFLKHIQDFKVIPKLSVFERSALLEKQFFKTPKINKQQVKELAEQSGLSEKSIRIWFANKRSRTKKERLKQKEVQT</sequence>
<dbReference type="Proteomes" id="UP000398389">
    <property type="component" value="Unassembled WGS sequence"/>
</dbReference>
<evidence type="ECO:0000256" key="5">
    <source>
        <dbReference type="RuleBase" id="RU000682"/>
    </source>
</evidence>
<feature type="compositionally biased region" description="Polar residues" evidence="6">
    <location>
        <begin position="119"/>
        <end position="128"/>
    </location>
</feature>
<dbReference type="InterPro" id="IPR009057">
    <property type="entry name" value="Homeodomain-like_sf"/>
</dbReference>
<feature type="region of interest" description="Disordered" evidence="6">
    <location>
        <begin position="1"/>
        <end position="39"/>
    </location>
</feature>
<keyword evidence="3 4" id="KW-0539">Nucleus</keyword>
<evidence type="ECO:0000256" key="4">
    <source>
        <dbReference type="PROSITE-ProRule" id="PRU00108"/>
    </source>
</evidence>
<evidence type="ECO:0000256" key="2">
    <source>
        <dbReference type="ARBA" id="ARBA00023155"/>
    </source>
</evidence>
<evidence type="ECO:0000256" key="1">
    <source>
        <dbReference type="ARBA" id="ARBA00023125"/>
    </source>
</evidence>
<feature type="compositionally biased region" description="Polar residues" evidence="6">
    <location>
        <begin position="211"/>
        <end position="229"/>
    </location>
</feature>
<evidence type="ECO:0000256" key="3">
    <source>
        <dbReference type="ARBA" id="ARBA00023242"/>
    </source>
</evidence>
<proteinExistence type="predicted"/>
<dbReference type="PROSITE" id="PS00027">
    <property type="entry name" value="HOMEOBOX_1"/>
    <property type="match status" value="1"/>
</dbReference>
<dbReference type="OrthoDB" id="2109411at2759"/>
<gene>
    <name evidence="8" type="ORF">SAPINGB_P004690</name>
</gene>
<comment type="subcellular location">
    <subcellularLocation>
        <location evidence="4 5">Nucleus</location>
    </subcellularLocation>
</comment>
<evidence type="ECO:0000313" key="9">
    <source>
        <dbReference type="Proteomes" id="UP000398389"/>
    </source>
</evidence>
<dbReference type="SUPFAM" id="SSF46689">
    <property type="entry name" value="Homeodomain-like"/>
    <property type="match status" value="1"/>
</dbReference>
<dbReference type="GO" id="GO:0000981">
    <property type="term" value="F:DNA-binding transcription factor activity, RNA polymerase II-specific"/>
    <property type="evidence" value="ECO:0007669"/>
    <property type="project" value="InterPro"/>
</dbReference>
<accession>A0A5E8BX41</accession>
<feature type="region of interest" description="Disordered" evidence="6">
    <location>
        <begin position="478"/>
        <end position="515"/>
    </location>
</feature>
<feature type="compositionally biased region" description="Acidic residues" evidence="6">
    <location>
        <begin position="131"/>
        <end position="141"/>
    </location>
</feature>
<feature type="region of interest" description="Disordered" evidence="6">
    <location>
        <begin position="204"/>
        <end position="231"/>
    </location>
</feature>
<feature type="compositionally biased region" description="Polar residues" evidence="6">
    <location>
        <begin position="479"/>
        <end position="502"/>
    </location>
</feature>
<reference evidence="8 9" key="1">
    <citation type="submission" date="2019-09" db="EMBL/GenBank/DDBJ databases">
        <authorList>
            <person name="Brejova B."/>
        </authorList>
    </citation>
    <scope>NUCLEOTIDE SEQUENCE [LARGE SCALE GENOMIC DNA]</scope>
</reference>
<dbReference type="Gene3D" id="1.10.10.60">
    <property type="entry name" value="Homeodomain-like"/>
    <property type="match status" value="1"/>
</dbReference>
<feature type="domain" description="Homeobox" evidence="7">
    <location>
        <begin position="652"/>
        <end position="695"/>
    </location>
</feature>
<dbReference type="InterPro" id="IPR017970">
    <property type="entry name" value="Homeobox_CS"/>
</dbReference>
<dbReference type="AlphaFoldDB" id="A0A5E8BX41"/>
<evidence type="ECO:0000256" key="6">
    <source>
        <dbReference type="SAM" id="MobiDB-lite"/>
    </source>
</evidence>
<keyword evidence="9" id="KW-1185">Reference proteome</keyword>
<dbReference type="EMBL" id="CABVLU010000003">
    <property type="protein sequence ID" value="VVT55681.1"/>
    <property type="molecule type" value="Genomic_DNA"/>
</dbReference>
<dbReference type="InterPro" id="IPR001356">
    <property type="entry name" value="HD"/>
</dbReference>
<organism evidence="8 9">
    <name type="scientific">Magnusiomyces paraingens</name>
    <dbReference type="NCBI Taxonomy" id="2606893"/>
    <lineage>
        <taxon>Eukaryota</taxon>
        <taxon>Fungi</taxon>
        <taxon>Dikarya</taxon>
        <taxon>Ascomycota</taxon>
        <taxon>Saccharomycotina</taxon>
        <taxon>Dipodascomycetes</taxon>
        <taxon>Dipodascales</taxon>
        <taxon>Dipodascaceae</taxon>
        <taxon>Magnusiomyces</taxon>
    </lineage>
</organism>
<evidence type="ECO:0000259" key="7">
    <source>
        <dbReference type="PROSITE" id="PS50071"/>
    </source>
</evidence>
<feature type="region of interest" description="Disordered" evidence="6">
    <location>
        <begin position="119"/>
        <end position="165"/>
    </location>
</feature>
<feature type="DNA-binding region" description="Homeobox" evidence="4">
    <location>
        <begin position="654"/>
        <end position="696"/>
    </location>
</feature>
<keyword evidence="1 4" id="KW-0238">DNA-binding</keyword>
<dbReference type="RefSeq" id="XP_031855296.1">
    <property type="nucleotide sequence ID" value="XM_031999405.1"/>
</dbReference>
<dbReference type="CDD" id="cd00086">
    <property type="entry name" value="homeodomain"/>
    <property type="match status" value="1"/>
</dbReference>
<feature type="compositionally biased region" description="Acidic residues" evidence="6">
    <location>
        <begin position="18"/>
        <end position="31"/>
    </location>
</feature>
<name>A0A5E8BX41_9ASCO</name>
<dbReference type="Pfam" id="PF00046">
    <property type="entry name" value="Homeodomain"/>
    <property type="match status" value="1"/>
</dbReference>
<dbReference type="SMART" id="SM00389">
    <property type="entry name" value="HOX"/>
    <property type="match status" value="1"/>
</dbReference>
<dbReference type="GO" id="GO:0003677">
    <property type="term" value="F:DNA binding"/>
    <property type="evidence" value="ECO:0007669"/>
    <property type="project" value="UniProtKB-UniRule"/>
</dbReference>
<keyword evidence="2 4" id="KW-0371">Homeobox</keyword>
<dbReference type="PROSITE" id="PS50071">
    <property type="entry name" value="HOMEOBOX_2"/>
    <property type="match status" value="1"/>
</dbReference>
<protein>
    <recommendedName>
        <fullName evidence="7">Homeobox domain-containing protein</fullName>
    </recommendedName>
</protein>